<evidence type="ECO:0000256" key="1">
    <source>
        <dbReference type="SAM" id="MobiDB-lite"/>
    </source>
</evidence>
<evidence type="ECO:0000313" key="2">
    <source>
        <dbReference type="EMBL" id="KAH7557337.1"/>
    </source>
</evidence>
<organism evidence="2 3">
    <name type="scientific">Xanthoceras sorbifolium</name>
    <dbReference type="NCBI Taxonomy" id="99658"/>
    <lineage>
        <taxon>Eukaryota</taxon>
        <taxon>Viridiplantae</taxon>
        <taxon>Streptophyta</taxon>
        <taxon>Embryophyta</taxon>
        <taxon>Tracheophyta</taxon>
        <taxon>Spermatophyta</taxon>
        <taxon>Magnoliopsida</taxon>
        <taxon>eudicotyledons</taxon>
        <taxon>Gunneridae</taxon>
        <taxon>Pentapetalae</taxon>
        <taxon>rosids</taxon>
        <taxon>malvids</taxon>
        <taxon>Sapindales</taxon>
        <taxon>Sapindaceae</taxon>
        <taxon>Xanthoceroideae</taxon>
        <taxon>Xanthoceras</taxon>
    </lineage>
</organism>
<evidence type="ECO:0000313" key="3">
    <source>
        <dbReference type="Proteomes" id="UP000827721"/>
    </source>
</evidence>
<dbReference type="Proteomes" id="UP000827721">
    <property type="component" value="Unassembled WGS sequence"/>
</dbReference>
<reference evidence="2 3" key="1">
    <citation type="submission" date="2021-02" db="EMBL/GenBank/DDBJ databases">
        <title>Plant Genome Project.</title>
        <authorList>
            <person name="Zhang R.-G."/>
        </authorList>
    </citation>
    <scope>NUCLEOTIDE SEQUENCE [LARGE SCALE GENOMIC DNA]</scope>
    <source>
        <tissue evidence="2">Leaves</tissue>
    </source>
</reference>
<sequence>MASPDESSTLELISQYLLTDFNSIDNFITNLNFCTSTENSHLENRPQTQNPNLQKSSSTLSQRKPAINVTIPQASTLKIGNSDSMESELLQANCGKKRKNEEPEISTVERKVVKKEEVTETETVTETVTTSAGVGVGPLTPSSWTGFWDDGNGKGIFSVPPLSPLSPLPCMGYSRLTVM</sequence>
<feature type="compositionally biased region" description="Polar residues" evidence="1">
    <location>
        <begin position="40"/>
        <end position="62"/>
    </location>
</feature>
<keyword evidence="3" id="KW-1185">Reference proteome</keyword>
<name>A0ABQ8HFF2_9ROSI</name>
<accession>A0ABQ8HFF2</accession>
<gene>
    <name evidence="2" type="ORF">JRO89_XS11G0123500</name>
</gene>
<comment type="caution">
    <text evidence="2">The sequence shown here is derived from an EMBL/GenBank/DDBJ whole genome shotgun (WGS) entry which is preliminary data.</text>
</comment>
<dbReference type="EMBL" id="JAFEMO010000011">
    <property type="protein sequence ID" value="KAH7557337.1"/>
    <property type="molecule type" value="Genomic_DNA"/>
</dbReference>
<proteinExistence type="predicted"/>
<feature type="region of interest" description="Disordered" evidence="1">
    <location>
        <begin position="40"/>
        <end position="64"/>
    </location>
</feature>
<protein>
    <submittedName>
        <fullName evidence="2">Uncharacterized protein</fullName>
    </submittedName>
</protein>